<dbReference type="GO" id="GO:0005506">
    <property type="term" value="F:iron ion binding"/>
    <property type="evidence" value="ECO:0007669"/>
    <property type="project" value="InterPro"/>
</dbReference>
<accession>A0A5K1JXZ3</accession>
<evidence type="ECO:0000256" key="5">
    <source>
        <dbReference type="ARBA" id="ARBA00023004"/>
    </source>
</evidence>
<protein>
    <submittedName>
        <fullName evidence="7">Cytochrome P450 51</fullName>
    </submittedName>
</protein>
<dbReference type="CDD" id="cd11041">
    <property type="entry name" value="CYP503A1-like"/>
    <property type="match status" value="1"/>
</dbReference>
<dbReference type="PANTHER" id="PTHR46206">
    <property type="entry name" value="CYTOCHROME P450"/>
    <property type="match status" value="1"/>
</dbReference>
<dbReference type="GO" id="GO:0020037">
    <property type="term" value="F:heme binding"/>
    <property type="evidence" value="ECO:0007669"/>
    <property type="project" value="InterPro"/>
</dbReference>
<evidence type="ECO:0000313" key="7">
    <source>
        <dbReference type="EMBL" id="VWO96671.1"/>
    </source>
</evidence>
<dbReference type="InterPro" id="IPR036396">
    <property type="entry name" value="Cyt_P450_sf"/>
</dbReference>
<dbReference type="Pfam" id="PF00067">
    <property type="entry name" value="p450"/>
    <property type="match status" value="1"/>
</dbReference>
<dbReference type="InterPro" id="IPR001128">
    <property type="entry name" value="Cyt_P450"/>
</dbReference>
<gene>
    <name evidence="7" type="primary">G4MRP8</name>
</gene>
<keyword evidence="3" id="KW-0479">Metal-binding</keyword>
<name>A0A5K1JXZ3_9APHY</name>
<proteinExistence type="inferred from homology"/>
<keyword evidence="6" id="KW-0503">Monooxygenase</keyword>
<dbReference type="GO" id="GO:0004497">
    <property type="term" value="F:monooxygenase activity"/>
    <property type="evidence" value="ECO:0007669"/>
    <property type="project" value="InterPro"/>
</dbReference>
<evidence type="ECO:0000256" key="1">
    <source>
        <dbReference type="ARBA" id="ARBA00001971"/>
    </source>
</evidence>
<dbReference type="InterPro" id="IPR002401">
    <property type="entry name" value="Cyt_P450_E_grp-I"/>
</dbReference>
<comment type="cofactor">
    <cofactor evidence="1">
        <name>heme</name>
        <dbReference type="ChEBI" id="CHEBI:30413"/>
    </cofactor>
</comment>
<evidence type="ECO:0000256" key="2">
    <source>
        <dbReference type="ARBA" id="ARBA00010617"/>
    </source>
</evidence>
<organism evidence="7">
    <name type="scientific">Ganoderma boninense</name>
    <dbReference type="NCBI Taxonomy" id="34458"/>
    <lineage>
        <taxon>Eukaryota</taxon>
        <taxon>Fungi</taxon>
        <taxon>Dikarya</taxon>
        <taxon>Basidiomycota</taxon>
        <taxon>Agaricomycotina</taxon>
        <taxon>Agaricomycetes</taxon>
        <taxon>Polyporales</taxon>
        <taxon>Polyporaceae</taxon>
        <taxon>Ganoderma</taxon>
    </lineage>
</organism>
<keyword evidence="4" id="KW-0560">Oxidoreductase</keyword>
<dbReference type="PRINTS" id="PR00463">
    <property type="entry name" value="EP450I"/>
</dbReference>
<dbReference type="PANTHER" id="PTHR46206:SF1">
    <property type="entry name" value="P450, PUTATIVE (EUROFUNG)-RELATED"/>
    <property type="match status" value="1"/>
</dbReference>
<sequence>MQSLTHALFHLLANPDIIPALREDIEEIVCREGWTKAALDKMWKLDSLLRESQRFTGITVLGMLRRAMKGITLADGTYLPEGCLFAFAGQATHSDSRNYDRSEQFEPFRFSDLREAGESARYQFVNTSSEYMPFGRGKHAWCALPDVWRKQDPLADEWFQFSPGRFFASMELKVVLAYLILHYDMKFEGETAGRPANFNLSFSVIPSQDAVIQFKRRYRS</sequence>
<dbReference type="EMBL" id="LR725824">
    <property type="protein sequence ID" value="VWO96671.1"/>
    <property type="molecule type" value="Genomic_DNA"/>
</dbReference>
<evidence type="ECO:0000256" key="6">
    <source>
        <dbReference type="ARBA" id="ARBA00023033"/>
    </source>
</evidence>
<reference evidence="7" key="1">
    <citation type="submission" date="2019-10" db="EMBL/GenBank/DDBJ databases">
        <authorList>
            <person name="Nor Muhammad N."/>
        </authorList>
    </citation>
    <scope>NUCLEOTIDE SEQUENCE</scope>
</reference>
<dbReference type="AlphaFoldDB" id="A0A5K1JXZ3"/>
<dbReference type="Gene3D" id="1.10.630.10">
    <property type="entry name" value="Cytochrome P450"/>
    <property type="match status" value="1"/>
</dbReference>
<comment type="similarity">
    <text evidence="2">Belongs to the cytochrome P450 family.</text>
</comment>
<dbReference type="GO" id="GO:0016705">
    <property type="term" value="F:oxidoreductase activity, acting on paired donors, with incorporation or reduction of molecular oxygen"/>
    <property type="evidence" value="ECO:0007669"/>
    <property type="project" value="InterPro"/>
</dbReference>
<evidence type="ECO:0000256" key="4">
    <source>
        <dbReference type="ARBA" id="ARBA00023002"/>
    </source>
</evidence>
<keyword evidence="5" id="KW-0408">Iron</keyword>
<dbReference type="SUPFAM" id="SSF48264">
    <property type="entry name" value="Cytochrome P450"/>
    <property type="match status" value="1"/>
</dbReference>
<evidence type="ECO:0000256" key="3">
    <source>
        <dbReference type="ARBA" id="ARBA00022723"/>
    </source>
</evidence>